<dbReference type="Proteomes" id="UP000326912">
    <property type="component" value="Unassembled WGS sequence"/>
</dbReference>
<protein>
    <submittedName>
        <fullName evidence="2">Uncharacterized protein</fullName>
    </submittedName>
</protein>
<dbReference type="RefSeq" id="WP_162005493.1">
    <property type="nucleotide sequence ID" value="NZ_BKZW01000002.1"/>
</dbReference>
<keyword evidence="3" id="KW-1185">Reference proteome</keyword>
<gene>
    <name evidence="2" type="ORF">KDW_44640</name>
</gene>
<evidence type="ECO:0000313" key="3">
    <source>
        <dbReference type="Proteomes" id="UP000326912"/>
    </source>
</evidence>
<evidence type="ECO:0000256" key="1">
    <source>
        <dbReference type="SAM" id="Phobius"/>
    </source>
</evidence>
<dbReference type="AlphaFoldDB" id="A0A5J4KT20"/>
<evidence type="ECO:0000313" key="2">
    <source>
        <dbReference type="EMBL" id="GER90302.1"/>
    </source>
</evidence>
<name>A0A5J4KT20_9CHLR</name>
<reference evidence="2 3" key="1">
    <citation type="submission" date="2019-10" db="EMBL/GenBank/DDBJ databases">
        <title>Dictyobacter vulcani sp. nov., within the class Ktedonobacteria, isolated from soil of volcanic Mt. Zao.</title>
        <authorList>
            <person name="Zheng Y."/>
            <person name="Wang C.M."/>
            <person name="Sakai Y."/>
            <person name="Abe K."/>
            <person name="Yokota A."/>
            <person name="Yabe S."/>
        </authorList>
    </citation>
    <scope>NUCLEOTIDE SEQUENCE [LARGE SCALE GENOMIC DNA]</scope>
    <source>
        <strain evidence="2 3">W12</strain>
    </source>
</reference>
<keyword evidence="1" id="KW-1133">Transmembrane helix</keyword>
<proteinExistence type="predicted"/>
<accession>A0A5J4KT20</accession>
<dbReference type="EMBL" id="BKZW01000002">
    <property type="protein sequence ID" value="GER90302.1"/>
    <property type="molecule type" value="Genomic_DNA"/>
</dbReference>
<comment type="caution">
    <text evidence="2">The sequence shown here is derived from an EMBL/GenBank/DDBJ whole genome shotgun (WGS) entry which is preliminary data.</text>
</comment>
<keyword evidence="1" id="KW-0472">Membrane</keyword>
<keyword evidence="1" id="KW-0812">Transmembrane</keyword>
<sequence length="194" mass="21520">MVREKRRPLFREHALQQYMQRRENDILPQFVSPPVFLFAWLLFALVIGSGVVAWLERVPIYVDGPGVVVANEYSIRVSQSTVNALVFVPVRSSDAVRVGVYSLIRFGSSGPYFRSTIIRLEPMVLSPRAIQLRYGLACSAGQEIHEPSVAVHMQVPLPAGAHIYDGMPLQARIRIGSQRVLGLIPVLSGWIGGS</sequence>
<organism evidence="2 3">
    <name type="scientific">Dictyobacter vulcani</name>
    <dbReference type="NCBI Taxonomy" id="2607529"/>
    <lineage>
        <taxon>Bacteria</taxon>
        <taxon>Bacillati</taxon>
        <taxon>Chloroflexota</taxon>
        <taxon>Ktedonobacteria</taxon>
        <taxon>Ktedonobacterales</taxon>
        <taxon>Dictyobacteraceae</taxon>
        <taxon>Dictyobacter</taxon>
    </lineage>
</organism>
<feature type="transmembrane region" description="Helical" evidence="1">
    <location>
        <begin position="35"/>
        <end position="55"/>
    </location>
</feature>